<keyword evidence="9" id="KW-1185">Reference proteome</keyword>
<evidence type="ECO:0000313" key="8">
    <source>
        <dbReference type="EMBL" id="SSY70951.1"/>
    </source>
</evidence>
<dbReference type="PANTHER" id="PTHR21058">
    <property type="entry name" value="6,7-DIMETHYL-8-RIBITYLLUMAZINE SYNTHASE DMRL SYNTHASE LUMAZINE SYNTHASE"/>
    <property type="match status" value="1"/>
</dbReference>
<dbReference type="Gene3D" id="3.40.50.960">
    <property type="entry name" value="Lumazine/riboflavin synthase"/>
    <property type="match status" value="1"/>
</dbReference>
<reference evidence="8 9" key="1">
    <citation type="submission" date="2018-06" db="EMBL/GenBank/DDBJ databases">
        <authorList>
            <consortium name="Pathogen Informatics"/>
            <person name="Doyle S."/>
        </authorList>
    </citation>
    <scope>NUCLEOTIDE SEQUENCE [LARGE SCALE GENOMIC DNA]</scope>
    <source>
        <strain evidence="8 9">NCTC10283</strain>
    </source>
</reference>
<dbReference type="InterPro" id="IPR034964">
    <property type="entry name" value="LS"/>
</dbReference>
<evidence type="ECO:0000256" key="6">
    <source>
        <dbReference type="ARBA" id="ARBA00048785"/>
    </source>
</evidence>
<dbReference type="Pfam" id="PF00885">
    <property type="entry name" value="DMRL_synthase"/>
    <property type="match status" value="1"/>
</dbReference>
<dbReference type="InterPro" id="IPR036467">
    <property type="entry name" value="LS/RS_sf"/>
</dbReference>
<dbReference type="RefSeq" id="WP_034294280.1">
    <property type="nucleotide sequence ID" value="NZ_CP091519.2"/>
</dbReference>
<dbReference type="OrthoDB" id="9809709at2"/>
<dbReference type="Proteomes" id="UP000254209">
    <property type="component" value="Unassembled WGS sequence"/>
</dbReference>
<gene>
    <name evidence="7 8" type="primary">ribH</name>
    <name evidence="8" type="ORF">NCTC10283_01073</name>
</gene>
<dbReference type="STRING" id="1120980.GCA_000745955_01935"/>
<keyword evidence="5 7" id="KW-0808">Transferase</keyword>
<evidence type="ECO:0000313" key="9">
    <source>
        <dbReference type="Proteomes" id="UP000254209"/>
    </source>
</evidence>
<accession>A0A376BMQ8</accession>
<evidence type="ECO:0000256" key="5">
    <source>
        <dbReference type="ARBA" id="ARBA00022679"/>
    </source>
</evidence>
<dbReference type="GO" id="GO:0009231">
    <property type="term" value="P:riboflavin biosynthetic process"/>
    <property type="evidence" value="ECO:0007669"/>
    <property type="project" value="UniProtKB-UniRule"/>
</dbReference>
<dbReference type="UniPathway" id="UPA00275">
    <property type="reaction ID" value="UER00404"/>
</dbReference>
<evidence type="ECO:0000256" key="7">
    <source>
        <dbReference type="HAMAP-Rule" id="MF_00178"/>
    </source>
</evidence>
<dbReference type="InterPro" id="IPR002180">
    <property type="entry name" value="LS/RS"/>
</dbReference>
<feature type="binding site" evidence="7">
    <location>
        <position position="22"/>
    </location>
    <ligand>
        <name>5-amino-6-(D-ribitylamino)uracil</name>
        <dbReference type="ChEBI" id="CHEBI:15934"/>
    </ligand>
</feature>
<feature type="binding site" evidence="7">
    <location>
        <begin position="56"/>
        <end position="58"/>
    </location>
    <ligand>
        <name>5-amino-6-(D-ribitylamino)uracil</name>
        <dbReference type="ChEBI" id="CHEBI:15934"/>
    </ligand>
</feature>
<dbReference type="GO" id="GO:0005829">
    <property type="term" value="C:cytosol"/>
    <property type="evidence" value="ECO:0007669"/>
    <property type="project" value="TreeGrafter"/>
</dbReference>
<protein>
    <recommendedName>
        <fullName evidence="3 7">6,7-dimethyl-8-ribityllumazine synthase</fullName>
        <shortName evidence="7">DMRL synthase</shortName>
        <shortName evidence="7">LS</shortName>
        <shortName evidence="7">Lumazine synthase</shortName>
        <ecNumber evidence="3 7">2.5.1.78</ecNumber>
    </recommendedName>
</protein>
<evidence type="ECO:0000256" key="4">
    <source>
        <dbReference type="ARBA" id="ARBA00022619"/>
    </source>
</evidence>
<dbReference type="SUPFAM" id="SSF52121">
    <property type="entry name" value="Lumazine synthase"/>
    <property type="match status" value="1"/>
</dbReference>
<evidence type="ECO:0000256" key="1">
    <source>
        <dbReference type="ARBA" id="ARBA00004917"/>
    </source>
</evidence>
<comment type="function">
    <text evidence="7">Catalyzes the formation of 6,7-dimethyl-8-ribityllumazine by condensation of 5-amino-6-(D-ribitylamino)uracil with 3,4-dihydroxy-2-butanone 4-phosphate. This is the penultimate step in the biosynthesis of riboflavin.</text>
</comment>
<dbReference type="CDD" id="cd09209">
    <property type="entry name" value="Lumazine_synthase-I"/>
    <property type="match status" value="1"/>
</dbReference>
<feature type="binding site" evidence="7">
    <location>
        <begin position="85"/>
        <end position="86"/>
    </location>
    <ligand>
        <name>(2S)-2-hydroxy-3-oxobutyl phosphate</name>
        <dbReference type="ChEBI" id="CHEBI:58830"/>
    </ligand>
</feature>
<comment type="catalytic activity">
    <reaction evidence="6 7">
        <text>(2S)-2-hydroxy-3-oxobutyl phosphate + 5-amino-6-(D-ribitylamino)uracil = 6,7-dimethyl-8-(1-D-ribityl)lumazine + phosphate + 2 H2O + H(+)</text>
        <dbReference type="Rhea" id="RHEA:26152"/>
        <dbReference type="ChEBI" id="CHEBI:15377"/>
        <dbReference type="ChEBI" id="CHEBI:15378"/>
        <dbReference type="ChEBI" id="CHEBI:15934"/>
        <dbReference type="ChEBI" id="CHEBI:43474"/>
        <dbReference type="ChEBI" id="CHEBI:58201"/>
        <dbReference type="ChEBI" id="CHEBI:58830"/>
        <dbReference type="EC" id="2.5.1.78"/>
    </reaction>
</comment>
<dbReference type="EC" id="2.5.1.78" evidence="3 7"/>
<dbReference type="EMBL" id="UFSO01000002">
    <property type="protein sequence ID" value="SSY70951.1"/>
    <property type="molecule type" value="Genomic_DNA"/>
</dbReference>
<evidence type="ECO:0000256" key="3">
    <source>
        <dbReference type="ARBA" id="ARBA00012664"/>
    </source>
</evidence>
<dbReference type="GO" id="GO:0009349">
    <property type="term" value="C:riboflavin synthase complex"/>
    <property type="evidence" value="ECO:0007669"/>
    <property type="project" value="UniProtKB-UniRule"/>
</dbReference>
<dbReference type="PANTHER" id="PTHR21058:SF0">
    <property type="entry name" value="6,7-DIMETHYL-8-RIBITYLLUMAZINE SYNTHASE"/>
    <property type="match status" value="1"/>
</dbReference>
<name>A0A376BMQ8_9NEIS</name>
<dbReference type="HAMAP" id="MF_00178">
    <property type="entry name" value="Lumazine_synth"/>
    <property type="match status" value="1"/>
</dbReference>
<sequence length="152" mass="16212">MKTITPNLNGKDLTIGIVQARFSNEIGSAMVEVARQKLLSLGVADENITLVTVAGALEVPLALQNLAARDEFDALLAFGAVIRGETYHFELVANESGAGVTRVGLDFNIPIANAILTTENDEQAHVRIQEKASEAAVVAVEMANLLRELAED</sequence>
<feature type="binding site" evidence="7">
    <location>
        <position position="127"/>
    </location>
    <ligand>
        <name>(2S)-2-hydroxy-3-oxobutyl phosphate</name>
        <dbReference type="ChEBI" id="CHEBI:58830"/>
    </ligand>
</feature>
<comment type="similarity">
    <text evidence="2 7">Belongs to the DMRL synthase family.</text>
</comment>
<feature type="binding site" evidence="7">
    <location>
        <position position="113"/>
    </location>
    <ligand>
        <name>5-amino-6-(D-ribitylamino)uracil</name>
        <dbReference type="ChEBI" id="CHEBI:15934"/>
    </ligand>
</feature>
<evidence type="ECO:0000256" key="2">
    <source>
        <dbReference type="ARBA" id="ARBA00007424"/>
    </source>
</evidence>
<feature type="active site" description="Proton donor" evidence="7">
    <location>
        <position position="88"/>
    </location>
</feature>
<comment type="pathway">
    <text evidence="1 7">Cofactor biosynthesis; riboflavin biosynthesis; riboflavin from 2-hydroxy-3-oxobutyl phosphate and 5-amino-6-(D-ribitylamino)uracil: step 1/2.</text>
</comment>
<keyword evidence="4 7" id="KW-0686">Riboflavin biosynthesis</keyword>
<dbReference type="NCBIfam" id="TIGR00114">
    <property type="entry name" value="lumazine-synth"/>
    <property type="match status" value="1"/>
</dbReference>
<dbReference type="AlphaFoldDB" id="A0A376BMQ8"/>
<organism evidence="8 9">
    <name type="scientific">Alysiella crassa</name>
    <dbReference type="NCBI Taxonomy" id="153491"/>
    <lineage>
        <taxon>Bacteria</taxon>
        <taxon>Pseudomonadati</taxon>
        <taxon>Pseudomonadota</taxon>
        <taxon>Betaproteobacteria</taxon>
        <taxon>Neisseriales</taxon>
        <taxon>Neisseriaceae</taxon>
        <taxon>Alysiella</taxon>
    </lineage>
</organism>
<feature type="binding site" evidence="7">
    <location>
        <begin position="80"/>
        <end position="82"/>
    </location>
    <ligand>
        <name>5-amino-6-(D-ribitylamino)uracil</name>
        <dbReference type="ChEBI" id="CHEBI:15934"/>
    </ligand>
</feature>
<proteinExistence type="inferred from homology"/>
<dbReference type="GO" id="GO:0000906">
    <property type="term" value="F:6,7-dimethyl-8-ribityllumazine synthase activity"/>
    <property type="evidence" value="ECO:0007669"/>
    <property type="project" value="UniProtKB-UniRule"/>
</dbReference>